<protein>
    <submittedName>
        <fullName evidence="1">Uncharacterized protein</fullName>
    </submittedName>
</protein>
<dbReference type="AlphaFoldDB" id="C6M5J5"/>
<evidence type="ECO:0000313" key="1">
    <source>
        <dbReference type="EMBL" id="EET44323.1"/>
    </source>
</evidence>
<proteinExistence type="predicted"/>
<keyword evidence="2" id="KW-1185">Reference proteome</keyword>
<reference evidence="1" key="1">
    <citation type="submission" date="2009-07" db="EMBL/GenBank/DDBJ databases">
        <authorList>
            <person name="Weinstock G."/>
            <person name="Sodergren E."/>
            <person name="Clifton S."/>
            <person name="Fulton L."/>
            <person name="Fulton B."/>
            <person name="Courtney L."/>
            <person name="Fronick C."/>
            <person name="Harrison M."/>
            <person name="Strong C."/>
            <person name="Farmer C."/>
            <person name="Delahaunty K."/>
            <person name="Markovic C."/>
            <person name="Hall O."/>
            <person name="Minx P."/>
            <person name="Tomlinson C."/>
            <person name="Mitreva M."/>
            <person name="Nelson J."/>
            <person name="Hou S."/>
            <person name="Wollam A."/>
            <person name="Pepin K.H."/>
            <person name="Johnson M."/>
            <person name="Bhonagiri V."/>
            <person name="Nash W.E."/>
            <person name="Warren W."/>
            <person name="Chinwalla A."/>
            <person name="Mardis E.R."/>
            <person name="Wilson R.K."/>
        </authorList>
    </citation>
    <scope>NUCLEOTIDE SEQUENCE [LARGE SCALE GENOMIC DNA]</scope>
    <source>
        <strain evidence="1">ATCC 29256</strain>
    </source>
</reference>
<organism evidence="1 2">
    <name type="scientific">Neisseria sicca ATCC 29256</name>
    <dbReference type="NCBI Taxonomy" id="547045"/>
    <lineage>
        <taxon>Bacteria</taxon>
        <taxon>Pseudomonadati</taxon>
        <taxon>Pseudomonadota</taxon>
        <taxon>Betaproteobacteria</taxon>
        <taxon>Neisseriales</taxon>
        <taxon>Neisseriaceae</taxon>
        <taxon>Neisseria</taxon>
    </lineage>
</organism>
<accession>C6M5J5</accession>
<comment type="caution">
    <text evidence="1">The sequence shown here is derived from an EMBL/GenBank/DDBJ whole genome shotgun (WGS) entry which is preliminary data.</text>
</comment>
<dbReference type="EMBL" id="ACKO02000010">
    <property type="protein sequence ID" value="EET44323.1"/>
    <property type="molecule type" value="Genomic_DNA"/>
</dbReference>
<sequence length="39" mass="4490">MYKFKHLFKIYGSLRLAKPIFGASEIIKISRNTYAVAVD</sequence>
<gene>
    <name evidence="1" type="ORF">NEISICOT_01794</name>
</gene>
<evidence type="ECO:0000313" key="2">
    <source>
        <dbReference type="Proteomes" id="UP000005365"/>
    </source>
</evidence>
<name>C6M5J5_NEISI</name>
<dbReference type="Proteomes" id="UP000005365">
    <property type="component" value="Unassembled WGS sequence"/>
</dbReference>